<reference evidence="1" key="1">
    <citation type="submission" date="2022-10" db="EMBL/GenBank/DDBJ databases">
        <title>Characterization and whole genome sequencing of a new Roseateles species, isolated from fresh water.</title>
        <authorList>
            <person name="Guliayeva D.Y."/>
            <person name="Akhremchuk A.E."/>
            <person name="Sikolenko M.A."/>
            <person name="Valentovich L.N."/>
            <person name="Sidarenka A.V."/>
        </authorList>
    </citation>
    <scope>NUCLEOTIDE SEQUENCE</scope>
    <source>
        <strain evidence="1">BIM B-1768</strain>
    </source>
</reference>
<evidence type="ECO:0000313" key="2">
    <source>
        <dbReference type="Proteomes" id="UP001064933"/>
    </source>
</evidence>
<dbReference type="Pfam" id="PF11162">
    <property type="entry name" value="DUF2946"/>
    <property type="match status" value="1"/>
</dbReference>
<name>A0ABY6AZ69_9BURK</name>
<proteinExistence type="predicted"/>
<organism evidence="1 2">
    <name type="scientific">Roseateles amylovorans</name>
    <dbReference type="NCBI Taxonomy" id="2978473"/>
    <lineage>
        <taxon>Bacteria</taxon>
        <taxon>Pseudomonadati</taxon>
        <taxon>Pseudomonadota</taxon>
        <taxon>Betaproteobacteria</taxon>
        <taxon>Burkholderiales</taxon>
        <taxon>Sphaerotilaceae</taxon>
        <taxon>Roseateles</taxon>
    </lineage>
</organism>
<dbReference type="RefSeq" id="WP_261758032.1">
    <property type="nucleotide sequence ID" value="NZ_CP104562.2"/>
</dbReference>
<dbReference type="InterPro" id="IPR021333">
    <property type="entry name" value="DUF2946"/>
</dbReference>
<dbReference type="Proteomes" id="UP001064933">
    <property type="component" value="Chromosome"/>
</dbReference>
<keyword evidence="2" id="KW-1185">Reference proteome</keyword>
<gene>
    <name evidence="1" type="ORF">N4261_25440</name>
</gene>
<dbReference type="EMBL" id="CP104562">
    <property type="protein sequence ID" value="UXH78252.1"/>
    <property type="molecule type" value="Genomic_DNA"/>
</dbReference>
<sequence>MSALRPFVNRLVWIVSLAILTSALLPLLSHLALPRDTAVWAEVCTVTGAKFVRLDVDRSEDLAPASDSDKRHTASMMERCTYCAIHTAVPYLPPAPLNWRLNESLSFALPRLFYLAPRPLFAWAGALARAPPVAA</sequence>
<accession>A0ABY6AZ69</accession>
<evidence type="ECO:0000313" key="1">
    <source>
        <dbReference type="EMBL" id="UXH78252.1"/>
    </source>
</evidence>
<protein>
    <submittedName>
        <fullName evidence="1">DUF2946 domain-containing protein</fullName>
    </submittedName>
</protein>